<dbReference type="AlphaFoldDB" id="A0A1H5ZQ18"/>
<name>A0A1H5ZQ18_9ACTN</name>
<organism evidence="2 3">
    <name type="scientific">Nonomuraea solani</name>
    <dbReference type="NCBI Taxonomy" id="1144553"/>
    <lineage>
        <taxon>Bacteria</taxon>
        <taxon>Bacillati</taxon>
        <taxon>Actinomycetota</taxon>
        <taxon>Actinomycetes</taxon>
        <taxon>Streptosporangiales</taxon>
        <taxon>Streptosporangiaceae</taxon>
        <taxon>Nonomuraea</taxon>
    </lineage>
</organism>
<sequence>MNFQHPRFARMYVEASEMADRRGAYEHRRRLVAGLTGRVIEIGAGNGRNFPHYPAAVTEVVAVEPEDTLRRFAESQAKSAPVPVSVVLGHAEALPAGDASFDAAVVSLVLCSVPSQSRALTEIRRVLRPGGLLCFYEHVRSSNPVLGLVEDLITPAWRRAAAGCRPNRDTVRAIERAGFAVGDVERFTFAPQPLIPRMAHVLGHARAPA</sequence>
<feature type="domain" description="Methyltransferase type 11" evidence="1">
    <location>
        <begin position="41"/>
        <end position="135"/>
    </location>
</feature>
<gene>
    <name evidence="2" type="ORF">SAMN05444920_102796</name>
</gene>
<dbReference type="Proteomes" id="UP000236732">
    <property type="component" value="Unassembled WGS sequence"/>
</dbReference>
<keyword evidence="2" id="KW-0489">Methyltransferase</keyword>
<dbReference type="PANTHER" id="PTHR45036">
    <property type="entry name" value="METHYLTRANSFERASE LIKE 7B"/>
    <property type="match status" value="1"/>
</dbReference>
<dbReference type="EMBL" id="FNVT01000002">
    <property type="protein sequence ID" value="SEG38104.1"/>
    <property type="molecule type" value="Genomic_DNA"/>
</dbReference>
<dbReference type="Gene3D" id="3.40.50.150">
    <property type="entry name" value="Vaccinia Virus protein VP39"/>
    <property type="match status" value="1"/>
</dbReference>
<dbReference type="InterPro" id="IPR013216">
    <property type="entry name" value="Methyltransf_11"/>
</dbReference>
<dbReference type="CDD" id="cd02440">
    <property type="entry name" value="AdoMet_MTases"/>
    <property type="match status" value="1"/>
</dbReference>
<dbReference type="RefSeq" id="WP_103955428.1">
    <property type="nucleotide sequence ID" value="NZ_FNVT01000002.1"/>
</dbReference>
<evidence type="ECO:0000259" key="1">
    <source>
        <dbReference type="Pfam" id="PF08241"/>
    </source>
</evidence>
<dbReference type="OrthoDB" id="65624at2"/>
<protein>
    <submittedName>
        <fullName evidence="2">Methyltransferase domain-containing protein</fullName>
    </submittedName>
</protein>
<dbReference type="InterPro" id="IPR029063">
    <property type="entry name" value="SAM-dependent_MTases_sf"/>
</dbReference>
<dbReference type="InterPro" id="IPR052356">
    <property type="entry name" value="Thiol_S-MT"/>
</dbReference>
<keyword evidence="3" id="KW-1185">Reference proteome</keyword>
<dbReference type="SUPFAM" id="SSF53335">
    <property type="entry name" value="S-adenosyl-L-methionine-dependent methyltransferases"/>
    <property type="match status" value="1"/>
</dbReference>
<dbReference type="Pfam" id="PF08241">
    <property type="entry name" value="Methyltransf_11"/>
    <property type="match status" value="1"/>
</dbReference>
<reference evidence="2 3" key="1">
    <citation type="submission" date="2016-10" db="EMBL/GenBank/DDBJ databases">
        <authorList>
            <person name="de Groot N.N."/>
        </authorList>
    </citation>
    <scope>NUCLEOTIDE SEQUENCE [LARGE SCALE GENOMIC DNA]</scope>
    <source>
        <strain evidence="2 3">CGMCC 4.7037</strain>
    </source>
</reference>
<keyword evidence="2" id="KW-0808">Transferase</keyword>
<accession>A0A1H5ZQ18</accession>
<evidence type="ECO:0000313" key="2">
    <source>
        <dbReference type="EMBL" id="SEG38104.1"/>
    </source>
</evidence>
<dbReference type="GO" id="GO:0032259">
    <property type="term" value="P:methylation"/>
    <property type="evidence" value="ECO:0007669"/>
    <property type="project" value="UniProtKB-KW"/>
</dbReference>
<proteinExistence type="predicted"/>
<dbReference type="GO" id="GO:0008757">
    <property type="term" value="F:S-adenosylmethionine-dependent methyltransferase activity"/>
    <property type="evidence" value="ECO:0007669"/>
    <property type="project" value="InterPro"/>
</dbReference>
<evidence type="ECO:0000313" key="3">
    <source>
        <dbReference type="Proteomes" id="UP000236732"/>
    </source>
</evidence>
<dbReference type="PANTHER" id="PTHR45036:SF1">
    <property type="entry name" value="METHYLTRANSFERASE LIKE 7A"/>
    <property type="match status" value="1"/>
</dbReference>